<name>A0A0E9PMH2_ANGAN</name>
<dbReference type="EMBL" id="GBXM01103317">
    <property type="protein sequence ID" value="JAH05260.1"/>
    <property type="molecule type" value="Transcribed_RNA"/>
</dbReference>
<accession>A0A0E9PMH2</accession>
<organism evidence="1">
    <name type="scientific">Anguilla anguilla</name>
    <name type="common">European freshwater eel</name>
    <name type="synonym">Muraena anguilla</name>
    <dbReference type="NCBI Taxonomy" id="7936"/>
    <lineage>
        <taxon>Eukaryota</taxon>
        <taxon>Metazoa</taxon>
        <taxon>Chordata</taxon>
        <taxon>Craniata</taxon>
        <taxon>Vertebrata</taxon>
        <taxon>Euteleostomi</taxon>
        <taxon>Actinopterygii</taxon>
        <taxon>Neopterygii</taxon>
        <taxon>Teleostei</taxon>
        <taxon>Anguilliformes</taxon>
        <taxon>Anguillidae</taxon>
        <taxon>Anguilla</taxon>
    </lineage>
</organism>
<proteinExistence type="predicted"/>
<reference evidence="1" key="2">
    <citation type="journal article" date="2015" name="Fish Shellfish Immunol.">
        <title>Early steps in the European eel (Anguilla anguilla)-Vibrio vulnificus interaction in the gills: Role of the RtxA13 toxin.</title>
        <authorList>
            <person name="Callol A."/>
            <person name="Pajuelo D."/>
            <person name="Ebbesson L."/>
            <person name="Teles M."/>
            <person name="MacKenzie S."/>
            <person name="Amaro C."/>
        </authorList>
    </citation>
    <scope>NUCLEOTIDE SEQUENCE</scope>
</reference>
<dbReference type="AlphaFoldDB" id="A0A0E9PMH2"/>
<sequence>MIAVPQTNYITYMLPLQFPPAFLARFNRARNGFLWTGKKPFLNKKKSHVS</sequence>
<reference evidence="1" key="1">
    <citation type="submission" date="2014-11" db="EMBL/GenBank/DDBJ databases">
        <authorList>
            <person name="Amaro Gonzalez C."/>
        </authorList>
    </citation>
    <scope>NUCLEOTIDE SEQUENCE</scope>
</reference>
<evidence type="ECO:0000313" key="1">
    <source>
        <dbReference type="EMBL" id="JAH05260.1"/>
    </source>
</evidence>
<protein>
    <submittedName>
        <fullName evidence="1">Uncharacterized protein</fullName>
    </submittedName>
</protein>